<proteinExistence type="predicted"/>
<feature type="region of interest" description="Disordered" evidence="1">
    <location>
        <begin position="106"/>
        <end position="126"/>
    </location>
</feature>
<protein>
    <submittedName>
        <fullName evidence="2">Uncharacterized protein</fullName>
    </submittedName>
</protein>
<sequence length="139" mass="15599">MPHKLPDDTAVPAAYDQRPPRLPYDGHRDVSHHLVVDELVLLRHHYVSVYDEDPAEGLGLYDLYALILALMLEKDLLDPYPEVCAFGLTLNVPEVQFNLLRYGVRGRSPQPRPRAPPRPSSRGCPCASSAYRRISVPGC</sequence>
<dbReference type="EMBL" id="VSSQ01054967">
    <property type="protein sequence ID" value="MPN08876.1"/>
    <property type="molecule type" value="Genomic_DNA"/>
</dbReference>
<name>A0A645F5H6_9ZZZZ</name>
<feature type="compositionally biased region" description="Pro residues" evidence="1">
    <location>
        <begin position="110"/>
        <end position="119"/>
    </location>
</feature>
<evidence type="ECO:0000313" key="2">
    <source>
        <dbReference type="EMBL" id="MPN08876.1"/>
    </source>
</evidence>
<dbReference type="AlphaFoldDB" id="A0A645F5H6"/>
<accession>A0A645F5H6</accession>
<feature type="region of interest" description="Disordered" evidence="1">
    <location>
        <begin position="1"/>
        <end position="22"/>
    </location>
</feature>
<comment type="caution">
    <text evidence="2">The sequence shown here is derived from an EMBL/GenBank/DDBJ whole genome shotgun (WGS) entry which is preliminary data.</text>
</comment>
<evidence type="ECO:0000256" key="1">
    <source>
        <dbReference type="SAM" id="MobiDB-lite"/>
    </source>
</evidence>
<reference evidence="2" key="1">
    <citation type="submission" date="2019-08" db="EMBL/GenBank/DDBJ databases">
        <authorList>
            <person name="Kucharzyk K."/>
            <person name="Murdoch R.W."/>
            <person name="Higgins S."/>
            <person name="Loffler F."/>
        </authorList>
    </citation>
    <scope>NUCLEOTIDE SEQUENCE</scope>
</reference>
<organism evidence="2">
    <name type="scientific">bioreactor metagenome</name>
    <dbReference type="NCBI Taxonomy" id="1076179"/>
    <lineage>
        <taxon>unclassified sequences</taxon>
        <taxon>metagenomes</taxon>
        <taxon>ecological metagenomes</taxon>
    </lineage>
</organism>
<gene>
    <name evidence="2" type="ORF">SDC9_156162</name>
</gene>